<accession>A0A7J0GXW9</accession>
<name>A0A7J0GXW9_9ERIC</name>
<gene>
    <name evidence="2" type="ORF">Acr_25g0000550</name>
</gene>
<proteinExistence type="predicted"/>
<evidence type="ECO:0000313" key="2">
    <source>
        <dbReference type="EMBL" id="GFZ15646.1"/>
    </source>
</evidence>
<protein>
    <submittedName>
        <fullName evidence="2">Uncharacterized protein</fullName>
    </submittedName>
</protein>
<feature type="region of interest" description="Disordered" evidence="1">
    <location>
        <begin position="202"/>
        <end position="222"/>
    </location>
</feature>
<dbReference type="EMBL" id="BJWL01000025">
    <property type="protein sequence ID" value="GFZ15646.1"/>
    <property type="molecule type" value="Genomic_DNA"/>
</dbReference>
<evidence type="ECO:0000313" key="3">
    <source>
        <dbReference type="Proteomes" id="UP000585474"/>
    </source>
</evidence>
<dbReference type="AlphaFoldDB" id="A0A7J0GXW9"/>
<keyword evidence="3" id="KW-1185">Reference proteome</keyword>
<reference evidence="2 3" key="1">
    <citation type="submission" date="2019-07" db="EMBL/GenBank/DDBJ databases">
        <title>De Novo Assembly of kiwifruit Actinidia rufa.</title>
        <authorList>
            <person name="Sugita-Konishi S."/>
            <person name="Sato K."/>
            <person name="Mori E."/>
            <person name="Abe Y."/>
            <person name="Kisaki G."/>
            <person name="Hamano K."/>
            <person name="Suezawa K."/>
            <person name="Otani M."/>
            <person name="Fukuda T."/>
            <person name="Manabe T."/>
            <person name="Gomi K."/>
            <person name="Tabuchi M."/>
            <person name="Akimitsu K."/>
            <person name="Kataoka I."/>
        </authorList>
    </citation>
    <scope>NUCLEOTIDE SEQUENCE [LARGE SCALE GENOMIC DNA]</scope>
    <source>
        <strain evidence="3">cv. Fuchu</strain>
    </source>
</reference>
<evidence type="ECO:0000256" key="1">
    <source>
        <dbReference type="SAM" id="MobiDB-lite"/>
    </source>
</evidence>
<dbReference type="Proteomes" id="UP000585474">
    <property type="component" value="Unassembled WGS sequence"/>
</dbReference>
<sequence>MCEKYNRRLEVVIERLISVAVRNQRGFKGRDELSIHPAYEKAQGVATTDTSKEYDICLALGKAIMLPRDVVDLAKEDSIKAYDLMVKQYVQARDASYEDVTKGQNKSNAKQKAKYKALQDLTELQMIANCPGFKRVFYRDFYKIAGTPEVVYPDLPEPYSTIILLDFNEEEYANKLAEEEAKVKVEVGVGVGVANTTAINEPRLGVEGEGVESRNEVTPPEE</sequence>
<organism evidence="2 3">
    <name type="scientific">Actinidia rufa</name>
    <dbReference type="NCBI Taxonomy" id="165716"/>
    <lineage>
        <taxon>Eukaryota</taxon>
        <taxon>Viridiplantae</taxon>
        <taxon>Streptophyta</taxon>
        <taxon>Embryophyta</taxon>
        <taxon>Tracheophyta</taxon>
        <taxon>Spermatophyta</taxon>
        <taxon>Magnoliopsida</taxon>
        <taxon>eudicotyledons</taxon>
        <taxon>Gunneridae</taxon>
        <taxon>Pentapetalae</taxon>
        <taxon>asterids</taxon>
        <taxon>Ericales</taxon>
        <taxon>Actinidiaceae</taxon>
        <taxon>Actinidia</taxon>
    </lineage>
</organism>
<comment type="caution">
    <text evidence="2">The sequence shown here is derived from an EMBL/GenBank/DDBJ whole genome shotgun (WGS) entry which is preliminary data.</text>
</comment>